<gene>
    <name evidence="2" type="ORF">HMP0721_0310</name>
</gene>
<dbReference type="Proteomes" id="UP000004754">
    <property type="component" value="Unassembled WGS sequence"/>
</dbReference>
<name>E6ME77_9FIRM</name>
<accession>E6ME77</accession>
<protein>
    <recommendedName>
        <fullName evidence="1">Metallo-beta-lactamase domain-containing protein</fullName>
    </recommendedName>
</protein>
<dbReference type="InterPro" id="IPR050114">
    <property type="entry name" value="UPF0173_UPF0282_UlaG_hydrolase"/>
</dbReference>
<organism evidence="2 3">
    <name type="scientific">Pseudoramibacter alactolyticus ATCC 23263</name>
    <dbReference type="NCBI Taxonomy" id="887929"/>
    <lineage>
        <taxon>Bacteria</taxon>
        <taxon>Bacillati</taxon>
        <taxon>Bacillota</taxon>
        <taxon>Clostridia</taxon>
        <taxon>Eubacteriales</taxon>
        <taxon>Eubacteriaceae</taxon>
        <taxon>Pseudoramibacter</taxon>
    </lineage>
</organism>
<dbReference type="EMBL" id="AEQN01000006">
    <property type="protein sequence ID" value="EFV02624.1"/>
    <property type="molecule type" value="Genomic_DNA"/>
</dbReference>
<dbReference type="Pfam" id="PF12706">
    <property type="entry name" value="Lactamase_B_2"/>
    <property type="match status" value="1"/>
</dbReference>
<dbReference type="AlphaFoldDB" id="E6ME77"/>
<reference evidence="2 3" key="1">
    <citation type="submission" date="2010-12" db="EMBL/GenBank/DDBJ databases">
        <authorList>
            <person name="Muzny D."/>
            <person name="Qin X."/>
            <person name="Deng J."/>
            <person name="Jiang H."/>
            <person name="Liu Y."/>
            <person name="Qu J."/>
            <person name="Song X.-Z."/>
            <person name="Zhang L."/>
            <person name="Thornton R."/>
            <person name="Coyle M."/>
            <person name="Francisco L."/>
            <person name="Jackson L."/>
            <person name="Javaid M."/>
            <person name="Korchina V."/>
            <person name="Kovar C."/>
            <person name="Mata R."/>
            <person name="Mathew T."/>
            <person name="Ngo R."/>
            <person name="Nguyen L."/>
            <person name="Nguyen N."/>
            <person name="Okwuonu G."/>
            <person name="Ongeri F."/>
            <person name="Pham C."/>
            <person name="Simmons D."/>
            <person name="Wilczek-Boney K."/>
            <person name="Hale W."/>
            <person name="Jakkamsetti A."/>
            <person name="Pham P."/>
            <person name="Ruth R."/>
            <person name="San Lucas F."/>
            <person name="Warren J."/>
            <person name="Zhang J."/>
            <person name="Zhao Z."/>
            <person name="Zhou C."/>
            <person name="Zhu D."/>
            <person name="Lee S."/>
            <person name="Bess C."/>
            <person name="Blankenburg K."/>
            <person name="Forbes L."/>
            <person name="Fu Q."/>
            <person name="Gubbala S."/>
            <person name="Hirani K."/>
            <person name="Jayaseelan J.C."/>
            <person name="Lara F."/>
            <person name="Munidasa M."/>
            <person name="Palculict T."/>
            <person name="Patil S."/>
            <person name="Pu L.-L."/>
            <person name="Saada N."/>
            <person name="Tang L."/>
            <person name="Weissenberger G."/>
            <person name="Zhu Y."/>
            <person name="Hemphill L."/>
            <person name="Shang Y."/>
            <person name="Youmans B."/>
            <person name="Ayvaz T."/>
            <person name="Ross M."/>
            <person name="Santibanez J."/>
            <person name="Aqrawi P."/>
            <person name="Gross S."/>
            <person name="Joshi V."/>
            <person name="Fowler G."/>
            <person name="Nazareth L."/>
            <person name="Reid J."/>
            <person name="Worley K."/>
            <person name="Petrosino J."/>
            <person name="Highlander S."/>
            <person name="Gibbs R."/>
        </authorList>
    </citation>
    <scope>NUCLEOTIDE SEQUENCE [LARGE SCALE GENOMIC DNA]</scope>
    <source>
        <strain evidence="2 3">ATCC 23263</strain>
    </source>
</reference>
<sequence>MMHCKVTLSANAGIAIQFGGKKILVDAFSERADDGISVVTPEMFAQLIESSDFSDPDYLFFTHGHADHYSEVMTKKFLAHDPSCTVIGPSTIKNARGTHLYIELNHDFVYQSGSLRFNFIALAHEGGKDKATPHFGCVLTASDENLEEQASILIAGDAEIGSSKVEAVAQQGQIDLAILDFPWLTAQKGKAVLFETLRQSKIILYHLPRKCEDQYGYLSAVDYARTRVPEDMEIGVLNEFLASKTMTLGDNHA</sequence>
<evidence type="ECO:0000313" key="3">
    <source>
        <dbReference type="Proteomes" id="UP000004754"/>
    </source>
</evidence>
<dbReference type="InterPro" id="IPR001279">
    <property type="entry name" value="Metallo-B-lactamas"/>
</dbReference>
<feature type="domain" description="Metallo-beta-lactamase" evidence="1">
    <location>
        <begin position="22"/>
        <end position="184"/>
    </location>
</feature>
<dbReference type="eggNOG" id="COG2220">
    <property type="taxonomic scope" value="Bacteria"/>
</dbReference>
<evidence type="ECO:0000313" key="2">
    <source>
        <dbReference type="EMBL" id="EFV02624.1"/>
    </source>
</evidence>
<keyword evidence="3" id="KW-1185">Reference proteome</keyword>
<dbReference type="STRING" id="887929.HMP0721_0310"/>
<dbReference type="Gene3D" id="3.60.15.10">
    <property type="entry name" value="Ribonuclease Z/Hydroxyacylglutathione hydrolase-like"/>
    <property type="match status" value="1"/>
</dbReference>
<dbReference type="PANTHER" id="PTHR43546">
    <property type="entry name" value="UPF0173 METAL-DEPENDENT HYDROLASE MJ1163-RELATED"/>
    <property type="match status" value="1"/>
</dbReference>
<evidence type="ECO:0000259" key="1">
    <source>
        <dbReference type="Pfam" id="PF12706"/>
    </source>
</evidence>
<dbReference type="OrthoDB" id="9789133at2"/>
<dbReference type="InterPro" id="IPR036866">
    <property type="entry name" value="RibonucZ/Hydroxyglut_hydro"/>
</dbReference>
<comment type="caution">
    <text evidence="2">The sequence shown here is derived from an EMBL/GenBank/DDBJ whole genome shotgun (WGS) entry which is preliminary data.</text>
</comment>
<dbReference type="SUPFAM" id="SSF56281">
    <property type="entry name" value="Metallo-hydrolase/oxidoreductase"/>
    <property type="match status" value="1"/>
</dbReference>
<proteinExistence type="predicted"/>
<dbReference type="HOGENOM" id="CLU_090261_0_0_9"/>